<dbReference type="AlphaFoldDB" id="A0A561D2B2"/>
<organism evidence="3 4">
    <name type="scientific">Neobacillus bataviensis</name>
    <dbReference type="NCBI Taxonomy" id="220685"/>
    <lineage>
        <taxon>Bacteria</taxon>
        <taxon>Bacillati</taxon>
        <taxon>Bacillota</taxon>
        <taxon>Bacilli</taxon>
        <taxon>Bacillales</taxon>
        <taxon>Bacillaceae</taxon>
        <taxon>Neobacillus</taxon>
    </lineage>
</organism>
<feature type="region of interest" description="Disordered" evidence="1">
    <location>
        <begin position="98"/>
        <end position="121"/>
    </location>
</feature>
<keyword evidence="2" id="KW-0812">Transmembrane</keyword>
<keyword evidence="4" id="KW-1185">Reference proteome</keyword>
<protein>
    <recommendedName>
        <fullName evidence="5">DUF378 domain-containing protein</fullName>
    </recommendedName>
</protein>
<dbReference type="Proteomes" id="UP000319671">
    <property type="component" value="Unassembled WGS sequence"/>
</dbReference>
<gene>
    <name evidence="3" type="ORF">FB550_110200</name>
</gene>
<comment type="caution">
    <text evidence="3">The sequence shown here is derived from an EMBL/GenBank/DDBJ whole genome shotgun (WGS) entry which is preliminary data.</text>
</comment>
<evidence type="ECO:0000256" key="1">
    <source>
        <dbReference type="SAM" id="MobiDB-lite"/>
    </source>
</evidence>
<accession>A0A561D2B2</accession>
<evidence type="ECO:0000313" key="3">
    <source>
        <dbReference type="EMBL" id="TWD97593.1"/>
    </source>
</evidence>
<proteinExistence type="predicted"/>
<feature type="transmembrane region" description="Helical" evidence="2">
    <location>
        <begin position="45"/>
        <end position="64"/>
    </location>
</feature>
<dbReference type="RefSeq" id="WP_144566800.1">
    <property type="nucleotide sequence ID" value="NZ_VIVN01000010.1"/>
</dbReference>
<keyword evidence="2" id="KW-0472">Membrane</keyword>
<keyword evidence="2" id="KW-1133">Transmembrane helix</keyword>
<dbReference type="PANTHER" id="PTHR37304:SF1">
    <property type="entry name" value="MEMBRANE PROTEIN"/>
    <property type="match status" value="1"/>
</dbReference>
<dbReference type="EMBL" id="VIVN01000010">
    <property type="protein sequence ID" value="TWD97593.1"/>
    <property type="molecule type" value="Genomic_DNA"/>
</dbReference>
<evidence type="ECO:0008006" key="5">
    <source>
        <dbReference type="Google" id="ProtNLM"/>
    </source>
</evidence>
<dbReference type="PANTHER" id="PTHR37304">
    <property type="entry name" value="MEMBRANE PROTEIN-RELATED"/>
    <property type="match status" value="1"/>
</dbReference>
<name>A0A561D2B2_9BACI</name>
<dbReference type="Pfam" id="PF04070">
    <property type="entry name" value="DUF378"/>
    <property type="match status" value="1"/>
</dbReference>
<feature type="transmembrane region" description="Helical" evidence="2">
    <location>
        <begin position="7"/>
        <end position="25"/>
    </location>
</feature>
<sequence length="121" mass="13142">MKILSRIALLLVIIGAINWGLIGFFQFDLVAALFGGQDSALSRIIYSLVGLSGLACIPLLFAPIGESKADTTRQNVGQPNYATEFGAENDMTDINNQAKQSDNQSTQIYKPSQNNQSDDQM</sequence>
<evidence type="ECO:0000313" key="4">
    <source>
        <dbReference type="Proteomes" id="UP000319671"/>
    </source>
</evidence>
<reference evidence="3 4" key="1">
    <citation type="submission" date="2019-06" db="EMBL/GenBank/DDBJ databases">
        <title>Sorghum-associated microbial communities from plants grown in Nebraska, USA.</title>
        <authorList>
            <person name="Schachtman D."/>
        </authorList>
    </citation>
    <scope>NUCLEOTIDE SEQUENCE [LARGE SCALE GENOMIC DNA]</scope>
    <source>
        <strain evidence="3 4">2482</strain>
    </source>
</reference>
<evidence type="ECO:0000256" key="2">
    <source>
        <dbReference type="SAM" id="Phobius"/>
    </source>
</evidence>
<dbReference type="InterPro" id="IPR007211">
    <property type="entry name" value="DUF378"/>
</dbReference>